<accession>Q5BZ51</accession>
<dbReference type="EMBL" id="AY811435">
    <property type="protein sequence ID" value="AAX27324.1"/>
    <property type="molecule type" value="mRNA"/>
</dbReference>
<organism evidence="1">
    <name type="scientific">Schistosoma japonicum</name>
    <name type="common">Blood fluke</name>
    <dbReference type="NCBI Taxonomy" id="6182"/>
    <lineage>
        <taxon>Eukaryota</taxon>
        <taxon>Metazoa</taxon>
        <taxon>Spiralia</taxon>
        <taxon>Lophotrochozoa</taxon>
        <taxon>Platyhelminthes</taxon>
        <taxon>Trematoda</taxon>
        <taxon>Digenea</taxon>
        <taxon>Strigeidida</taxon>
        <taxon>Schistosomatoidea</taxon>
        <taxon>Schistosomatidae</taxon>
        <taxon>Schistosoma</taxon>
    </lineage>
</organism>
<reference evidence="1" key="1">
    <citation type="submission" date="2005-03" db="EMBL/GenBank/DDBJ databases">
        <authorList>
            <person name="Han Z."/>
        </authorList>
    </citation>
    <scope>NUCLEOTIDE SEQUENCE</scope>
</reference>
<protein>
    <submittedName>
        <fullName evidence="1">Uncharacterized protein</fullName>
    </submittedName>
</protein>
<dbReference type="AlphaFoldDB" id="Q5BZ51"/>
<sequence length="52" mass="6083">MSTEEHADGIKRQKNEIKRTEKGIIILIIERSPVTKGFIFRNYDFSFLVSLL</sequence>
<reference evidence="1" key="2">
    <citation type="journal article" date="2006" name="PLoS Pathog.">
        <title>New perspectives on host-parasite interplay by comparative transcriptomic and proteomic analyses of Schistosoma japonicum.</title>
        <authorList>
            <person name="Liu F."/>
            <person name="Lu J."/>
            <person name="Hu W."/>
            <person name="Wang S.Y."/>
            <person name="Cui S.J."/>
            <person name="Chi M."/>
            <person name="Yan Q."/>
            <person name="Wang X.R."/>
            <person name="Song H.D."/>
            <person name="Xu X.N."/>
            <person name="Wang J.J."/>
            <person name="Zhang X.L."/>
            <person name="Zhang X."/>
            <person name="Wang Z.Q."/>
            <person name="Xue C.L."/>
            <person name="Brindley P.J."/>
            <person name="McManus D.P."/>
            <person name="Yang P.Y."/>
            <person name="Feng Z."/>
            <person name="Chen Z."/>
            <person name="Han Z.G."/>
        </authorList>
    </citation>
    <scope>NUCLEOTIDE SEQUENCE</scope>
</reference>
<proteinExistence type="evidence at transcript level"/>
<evidence type="ECO:0000313" key="1">
    <source>
        <dbReference type="EMBL" id="AAX27324.1"/>
    </source>
</evidence>
<name>Q5BZ51_SCHJA</name>